<evidence type="ECO:0000313" key="1">
    <source>
        <dbReference type="EMBL" id="SEL30679.1"/>
    </source>
</evidence>
<dbReference type="RefSeq" id="WP_042442784.1">
    <property type="nucleotide sequence ID" value="NZ_BBPN01000003.1"/>
</dbReference>
<protein>
    <submittedName>
        <fullName evidence="1">Uncharacterized protein</fullName>
    </submittedName>
</protein>
<dbReference type="STRING" id="235985.SAMN05414137_107219"/>
<dbReference type="EMBL" id="FOAZ01000007">
    <property type="protein sequence ID" value="SEL30679.1"/>
    <property type="molecule type" value="Genomic_DNA"/>
</dbReference>
<gene>
    <name evidence="1" type="ORF">SAMN05414137_107219</name>
</gene>
<dbReference type="AlphaFoldDB" id="A0A1H7P527"/>
<accession>A0A1H7P527</accession>
<reference evidence="2" key="1">
    <citation type="submission" date="2016-10" db="EMBL/GenBank/DDBJ databases">
        <authorList>
            <person name="Varghese N."/>
        </authorList>
    </citation>
    <scope>NUCLEOTIDE SEQUENCE [LARGE SCALE GENOMIC DNA]</scope>
    <source>
        <strain evidence="2">DSM 45096 / BCRC 16803 / CGMCC 4.1857 / CIP 109030 / JCM 12277 / KCTC 19219 / NBRC 100920 / 33214</strain>
    </source>
</reference>
<evidence type="ECO:0000313" key="2">
    <source>
        <dbReference type="Proteomes" id="UP000183015"/>
    </source>
</evidence>
<sequence>MNAEPALYTIRVQGHLGAIALSAFPSLTAQYEAAHTVLVGQLDRSGLYGVLSQLEMLGLDLVSLNRVRARPAELPDQAANKGS</sequence>
<dbReference type="OrthoDB" id="4247987at2"/>
<name>A0A1H7P527_STRJI</name>
<proteinExistence type="predicted"/>
<organism evidence="1 2">
    <name type="scientific">Streptacidiphilus jiangxiensis</name>
    <dbReference type="NCBI Taxonomy" id="235985"/>
    <lineage>
        <taxon>Bacteria</taxon>
        <taxon>Bacillati</taxon>
        <taxon>Actinomycetota</taxon>
        <taxon>Actinomycetes</taxon>
        <taxon>Kitasatosporales</taxon>
        <taxon>Streptomycetaceae</taxon>
        <taxon>Streptacidiphilus</taxon>
    </lineage>
</organism>
<dbReference type="Proteomes" id="UP000183015">
    <property type="component" value="Unassembled WGS sequence"/>
</dbReference>
<keyword evidence="2" id="KW-1185">Reference proteome</keyword>